<dbReference type="GO" id="GO:0016887">
    <property type="term" value="F:ATP hydrolysis activity"/>
    <property type="evidence" value="ECO:0007669"/>
    <property type="project" value="RHEA"/>
</dbReference>
<dbReference type="Pfam" id="PF12705">
    <property type="entry name" value="PDDEXK_1"/>
    <property type="match status" value="1"/>
</dbReference>
<comment type="catalytic activity">
    <reaction evidence="13">
        <text>Couples ATP hydrolysis with the unwinding of duplex DNA by translocating in the 3'-5' direction.</text>
        <dbReference type="EC" id="5.6.2.4"/>
    </reaction>
</comment>
<protein>
    <recommendedName>
        <fullName evidence="14">DNA 3'-5' helicase</fullName>
        <ecNumber evidence="14">5.6.2.4</ecNumber>
    </recommendedName>
</protein>
<dbReference type="InterPro" id="IPR014016">
    <property type="entry name" value="UvrD-like_ATP-bd"/>
</dbReference>
<evidence type="ECO:0000256" key="3">
    <source>
        <dbReference type="ARBA" id="ARBA00022741"/>
    </source>
</evidence>
<evidence type="ECO:0000256" key="8">
    <source>
        <dbReference type="ARBA" id="ARBA00022840"/>
    </source>
</evidence>
<keyword evidence="7" id="KW-0269">Exonuclease</keyword>
<dbReference type="InterPro" id="IPR004586">
    <property type="entry name" value="RecB"/>
</dbReference>
<keyword evidence="6" id="KW-0347">Helicase</keyword>
<comment type="catalytic activity">
    <reaction evidence="15">
        <text>ATP + H2O = ADP + phosphate + H(+)</text>
        <dbReference type="Rhea" id="RHEA:13065"/>
        <dbReference type="ChEBI" id="CHEBI:15377"/>
        <dbReference type="ChEBI" id="CHEBI:15378"/>
        <dbReference type="ChEBI" id="CHEBI:30616"/>
        <dbReference type="ChEBI" id="CHEBI:43474"/>
        <dbReference type="ChEBI" id="CHEBI:456216"/>
        <dbReference type="EC" id="5.6.2.4"/>
    </reaction>
</comment>
<accession>A0A3B0ZRR8</accession>
<evidence type="ECO:0000256" key="10">
    <source>
        <dbReference type="ARBA" id="ARBA00023125"/>
    </source>
</evidence>
<dbReference type="GO" id="GO:0043138">
    <property type="term" value="F:3'-5' DNA helicase activity"/>
    <property type="evidence" value="ECO:0007669"/>
    <property type="project" value="UniProtKB-EC"/>
</dbReference>
<dbReference type="GO" id="GO:0003677">
    <property type="term" value="F:DNA binding"/>
    <property type="evidence" value="ECO:0007669"/>
    <property type="project" value="UniProtKB-KW"/>
</dbReference>
<proteinExistence type="inferred from homology"/>
<evidence type="ECO:0000256" key="13">
    <source>
        <dbReference type="ARBA" id="ARBA00034617"/>
    </source>
</evidence>
<dbReference type="Pfam" id="PF00580">
    <property type="entry name" value="UvrD-helicase"/>
    <property type="match status" value="1"/>
</dbReference>
<evidence type="ECO:0000256" key="15">
    <source>
        <dbReference type="ARBA" id="ARBA00048988"/>
    </source>
</evidence>
<dbReference type="CDD" id="cd22352">
    <property type="entry name" value="RecB_C-like"/>
    <property type="match status" value="1"/>
</dbReference>
<dbReference type="PANTHER" id="PTHR11070:SF23">
    <property type="entry name" value="RECBCD ENZYME SUBUNIT RECB"/>
    <property type="match status" value="1"/>
</dbReference>
<dbReference type="SUPFAM" id="SSF52540">
    <property type="entry name" value="P-loop containing nucleoside triphosphate hydrolases"/>
    <property type="match status" value="1"/>
</dbReference>
<feature type="domain" description="UvrD-like helicase C-terminal" evidence="17">
    <location>
        <begin position="479"/>
        <end position="741"/>
    </location>
</feature>
<dbReference type="PANTHER" id="PTHR11070">
    <property type="entry name" value="UVRD / RECB / PCRA DNA HELICASE FAMILY MEMBER"/>
    <property type="match status" value="1"/>
</dbReference>
<evidence type="ECO:0000256" key="7">
    <source>
        <dbReference type="ARBA" id="ARBA00022839"/>
    </source>
</evidence>
<evidence type="ECO:0000256" key="2">
    <source>
        <dbReference type="ARBA" id="ARBA00022723"/>
    </source>
</evidence>
<gene>
    <name evidence="18" type="ORF">MNBD_GAMMA16-118</name>
</gene>
<dbReference type="InterPro" id="IPR027417">
    <property type="entry name" value="P-loop_NTPase"/>
</dbReference>
<dbReference type="GO" id="GO:0000725">
    <property type="term" value="P:recombinational repair"/>
    <property type="evidence" value="ECO:0007669"/>
    <property type="project" value="TreeGrafter"/>
</dbReference>
<dbReference type="GO" id="GO:0005524">
    <property type="term" value="F:ATP binding"/>
    <property type="evidence" value="ECO:0007669"/>
    <property type="project" value="UniProtKB-KW"/>
</dbReference>
<dbReference type="Gene3D" id="1.10.486.10">
    <property type="entry name" value="PCRA, domain 4"/>
    <property type="match status" value="1"/>
</dbReference>
<reference evidence="18" key="1">
    <citation type="submission" date="2018-06" db="EMBL/GenBank/DDBJ databases">
        <authorList>
            <person name="Zhirakovskaya E."/>
        </authorList>
    </citation>
    <scope>NUCLEOTIDE SEQUENCE</scope>
</reference>
<dbReference type="AlphaFoldDB" id="A0A3B0ZRR8"/>
<dbReference type="InterPro" id="IPR038726">
    <property type="entry name" value="PDDEXK_AddAB-type"/>
</dbReference>
<dbReference type="GO" id="GO:0008854">
    <property type="term" value="F:exodeoxyribonuclease V activity"/>
    <property type="evidence" value="ECO:0007669"/>
    <property type="project" value="InterPro"/>
</dbReference>
<keyword evidence="3" id="KW-0547">Nucleotide-binding</keyword>
<feature type="domain" description="UvrD-like helicase ATP-binding" evidence="16">
    <location>
        <begin position="1"/>
        <end position="450"/>
    </location>
</feature>
<evidence type="ECO:0000256" key="9">
    <source>
        <dbReference type="ARBA" id="ARBA00022842"/>
    </source>
</evidence>
<sequence length="1188" mass="135141">MNPINTPLTAPLQGVNFIEASAGTGKTWTIAALYLRLLLEKEFTVEQILVVTYTNAATDELRDRIRQRLRDVKQVLLKGQGDDVLLDALLANEESRQHSLKLVEQALTSFDLAPIFTIHGFCQRVLSDQAFESGITFRSEILTDERHLLQAVVEDYWRQHLLKRSTSFTDYLLYEAKLSPQKLVSELRFYINREMIALYADPEDVTLDNKETELVVLHQKIQQYWLNQGQEIRNLLLKASSEKVLKNNIYAPASLPSWFDQLNLFLQSESPFFSLYFDKFDRFTKEKINTSTGKGKVAPEHLFFDICENFLDEMNAVRIGYKLRIAQLKKSIIVAARTELAIRKNEQKVMGYDDLLSGLWRALNHKQGNTLIEAVVTQYPVALVDEFQDTDPLQYRIFSKLYGNSKDAVFMVGDPKQAIYSFRGADLFSYLQARQEANHIYSLNTNWRSTPAMVNAVNALFSQHSTPFLFSDIQYRLVEAAAVERDELSDENGHLAALQIWRISSQGAKHAGRTETLARVSAATADEIARLLIGGQQQKVCIGERGVNGGDIAVLVRSHMQAQRISDALREVGVASVQYGQDNVFLTDEMTELWQVLLAVAEPNRESVVNAALLTEMMGRDARILDQLSLQQEATLMLFHRYHQLWKKHGFIRMMRELLFIEKITPRLLALADGDRRVTNVSHIIERIHVQVQADNLSMEGVLSYMADAMQGSVGADEESMLRLESDEELVKIVTIHKSKGLEYPIVFCPFVWADSLKNNKADPFTYHDEQNGECLVLSGEPNGARLSAIKEELAENLRLLYVAVTRAKYRCYMAWGAVSGVESSALSWLLFGAGDDKDDDETAIQRLNRRVKNAPDEQLFEPLLQLQNNTDKNIALLDLPEPDGKHFQILNNTQHLQAARSFTRNLNDCKFISSFTGLTAHPSHSIHSKITTTFSQTEEQTTLEGIHAFPRGARAGIFMHSIFEQWDFSCDDDHALAQLVEKQIKQFNHEWLDQADSIVAMIKNVTHTVLLDDAEQPVQLSKIAPDKCIVELEFTYPIAEIQAATLNQLLAQHALFSAENPDLNFKAVKGYLKGFIDLVFEHNEKFYIIDYKSNWLGTTQAAYSESSLPMVITEHRYYFQYVIYTLAVHRLLKQRMSDYDYESHFGGVFYLFIRGMTPGKAASHGVYFDKPSFELIAALDAYFDRTV</sequence>
<keyword evidence="4" id="KW-0227">DNA damage</keyword>
<dbReference type="Pfam" id="PF13361">
    <property type="entry name" value="UvrD_C"/>
    <property type="match status" value="2"/>
</dbReference>
<dbReference type="Gene3D" id="1.10.3170.10">
    <property type="entry name" value="Recbcd, chain B, domain 2"/>
    <property type="match status" value="1"/>
</dbReference>
<keyword evidence="8" id="KW-0067">ATP-binding</keyword>
<dbReference type="EC" id="5.6.2.4" evidence="14"/>
<dbReference type="Gene3D" id="3.40.50.300">
    <property type="entry name" value="P-loop containing nucleotide triphosphate hydrolases"/>
    <property type="match status" value="2"/>
</dbReference>
<dbReference type="InterPro" id="IPR011604">
    <property type="entry name" value="PDDEXK-like_dom_sf"/>
</dbReference>
<name>A0A3B0ZRR8_9ZZZZ</name>
<keyword evidence="9" id="KW-0460">Magnesium</keyword>
<dbReference type="SUPFAM" id="SSF52980">
    <property type="entry name" value="Restriction endonuclease-like"/>
    <property type="match status" value="1"/>
</dbReference>
<keyword evidence="2" id="KW-0479">Metal-binding</keyword>
<evidence type="ECO:0000256" key="4">
    <source>
        <dbReference type="ARBA" id="ARBA00022763"/>
    </source>
</evidence>
<dbReference type="HAMAP" id="MF_01485">
    <property type="entry name" value="RecB"/>
    <property type="match status" value="1"/>
</dbReference>
<evidence type="ECO:0000259" key="16">
    <source>
        <dbReference type="PROSITE" id="PS51198"/>
    </source>
</evidence>
<keyword evidence="12" id="KW-0413">Isomerase</keyword>
<evidence type="ECO:0000256" key="1">
    <source>
        <dbReference type="ARBA" id="ARBA00022722"/>
    </source>
</evidence>
<dbReference type="GO" id="GO:0005829">
    <property type="term" value="C:cytosol"/>
    <property type="evidence" value="ECO:0007669"/>
    <property type="project" value="TreeGrafter"/>
</dbReference>
<keyword evidence="5 18" id="KW-0378">Hydrolase</keyword>
<dbReference type="InterPro" id="IPR000212">
    <property type="entry name" value="DNA_helicase_UvrD/REP"/>
</dbReference>
<dbReference type="InterPro" id="IPR014017">
    <property type="entry name" value="DNA_helicase_UvrD-like_C"/>
</dbReference>
<keyword evidence="11" id="KW-0234">DNA repair</keyword>
<dbReference type="NCBIfam" id="TIGR00609">
    <property type="entry name" value="recB"/>
    <property type="match status" value="1"/>
</dbReference>
<dbReference type="GO" id="GO:0046872">
    <property type="term" value="F:metal ion binding"/>
    <property type="evidence" value="ECO:0007669"/>
    <property type="project" value="UniProtKB-KW"/>
</dbReference>
<dbReference type="Gene3D" id="3.90.320.10">
    <property type="match status" value="1"/>
</dbReference>
<evidence type="ECO:0000259" key="17">
    <source>
        <dbReference type="PROSITE" id="PS51217"/>
    </source>
</evidence>
<evidence type="ECO:0000256" key="14">
    <source>
        <dbReference type="ARBA" id="ARBA00034808"/>
    </source>
</evidence>
<keyword evidence="10" id="KW-0238">DNA-binding</keyword>
<evidence type="ECO:0000256" key="5">
    <source>
        <dbReference type="ARBA" id="ARBA00022801"/>
    </source>
</evidence>
<dbReference type="PROSITE" id="PS51198">
    <property type="entry name" value="UVRD_HELICASE_ATP_BIND"/>
    <property type="match status" value="1"/>
</dbReference>
<evidence type="ECO:0000256" key="12">
    <source>
        <dbReference type="ARBA" id="ARBA00023235"/>
    </source>
</evidence>
<dbReference type="EMBL" id="UOFO01000150">
    <property type="protein sequence ID" value="VAW88729.1"/>
    <property type="molecule type" value="Genomic_DNA"/>
</dbReference>
<dbReference type="GO" id="GO:0009338">
    <property type="term" value="C:exodeoxyribonuclease V complex"/>
    <property type="evidence" value="ECO:0007669"/>
    <property type="project" value="TreeGrafter"/>
</dbReference>
<evidence type="ECO:0000313" key="18">
    <source>
        <dbReference type="EMBL" id="VAW88729.1"/>
    </source>
</evidence>
<evidence type="ECO:0000256" key="6">
    <source>
        <dbReference type="ARBA" id="ARBA00022806"/>
    </source>
</evidence>
<organism evidence="18">
    <name type="scientific">hydrothermal vent metagenome</name>
    <dbReference type="NCBI Taxonomy" id="652676"/>
    <lineage>
        <taxon>unclassified sequences</taxon>
        <taxon>metagenomes</taxon>
        <taxon>ecological metagenomes</taxon>
    </lineage>
</organism>
<dbReference type="PROSITE" id="PS51217">
    <property type="entry name" value="UVRD_HELICASE_CTER"/>
    <property type="match status" value="1"/>
</dbReference>
<dbReference type="InterPro" id="IPR011335">
    <property type="entry name" value="Restrct_endonuc-II-like"/>
</dbReference>
<evidence type="ECO:0000256" key="11">
    <source>
        <dbReference type="ARBA" id="ARBA00023204"/>
    </source>
</evidence>
<keyword evidence="1" id="KW-0540">Nuclease</keyword>